<protein>
    <recommendedName>
        <fullName evidence="2">Peptidase S53 domain-containing protein</fullName>
    </recommendedName>
</protein>
<evidence type="ECO:0000313" key="3">
    <source>
        <dbReference type="EMBL" id="TKA82243.1"/>
    </source>
</evidence>
<dbReference type="PANTHER" id="PTHR14218">
    <property type="entry name" value="PROTEASE S8 TRIPEPTIDYL PEPTIDASE I CLN2"/>
    <property type="match status" value="1"/>
</dbReference>
<dbReference type="STRING" id="329884.A0A4U0Y2D0"/>
<gene>
    <name evidence="3" type="ORF">B0A55_01685</name>
</gene>
<sequence length="184" mass="19651">MTAACHRTLYDIQFAYEKGWNVSGNSLGFFEGGDHYSQEDLNPFLETYTPYVPIGTSPIGISIDGATIAVAASSDLKTGDANGANYRMFTNLTDYHYYGTSLAAPLWASVATLINEEKALAGKGPIGFVNPTLDENAWAMKGITNGSNPKCGSSGFAAVEGWNSVTGLGTLDYPKLQRLFMGLP</sequence>
<dbReference type="EMBL" id="NAJQ01000037">
    <property type="protein sequence ID" value="TKA82243.1"/>
    <property type="molecule type" value="Genomic_DNA"/>
</dbReference>
<dbReference type="Gene3D" id="3.40.50.200">
    <property type="entry name" value="Peptidase S8/S53 domain"/>
    <property type="match status" value="1"/>
</dbReference>
<dbReference type="PANTHER" id="PTHR14218:SF19">
    <property type="entry name" value="SERINE PROTEASE AORO, PUTATIVE (AFU_ORTHOLOGUE AFUA_6G10250)-RELATED"/>
    <property type="match status" value="1"/>
</dbReference>
<evidence type="ECO:0000256" key="1">
    <source>
        <dbReference type="PROSITE-ProRule" id="PRU01032"/>
    </source>
</evidence>
<reference evidence="3 4" key="1">
    <citation type="submission" date="2017-03" db="EMBL/GenBank/DDBJ databases">
        <title>Genomes of endolithic fungi from Antarctica.</title>
        <authorList>
            <person name="Coleine C."/>
            <person name="Masonjones S."/>
            <person name="Stajich J.E."/>
        </authorList>
    </citation>
    <scope>NUCLEOTIDE SEQUENCE [LARGE SCALE GENOMIC DNA]</scope>
    <source>
        <strain evidence="3 4">CCFEE 5184</strain>
    </source>
</reference>
<dbReference type="OrthoDB" id="3513207at2759"/>
<dbReference type="InterPro" id="IPR036852">
    <property type="entry name" value="Peptidase_S8/S53_dom_sf"/>
</dbReference>
<organism evidence="3 4">
    <name type="scientific">Friedmanniomyces simplex</name>
    <dbReference type="NCBI Taxonomy" id="329884"/>
    <lineage>
        <taxon>Eukaryota</taxon>
        <taxon>Fungi</taxon>
        <taxon>Dikarya</taxon>
        <taxon>Ascomycota</taxon>
        <taxon>Pezizomycotina</taxon>
        <taxon>Dothideomycetes</taxon>
        <taxon>Dothideomycetidae</taxon>
        <taxon>Mycosphaerellales</taxon>
        <taxon>Teratosphaeriaceae</taxon>
        <taxon>Friedmanniomyces</taxon>
    </lineage>
</organism>
<dbReference type="Proteomes" id="UP000309340">
    <property type="component" value="Unassembled WGS sequence"/>
</dbReference>
<proteinExistence type="predicted"/>
<dbReference type="InterPro" id="IPR030400">
    <property type="entry name" value="Sedolisin_dom"/>
</dbReference>
<comment type="caution">
    <text evidence="1">Lacks conserved residue(s) required for the propagation of feature annotation.</text>
</comment>
<evidence type="ECO:0000313" key="4">
    <source>
        <dbReference type="Proteomes" id="UP000309340"/>
    </source>
</evidence>
<dbReference type="AlphaFoldDB" id="A0A4U0Y2D0"/>
<comment type="caution">
    <text evidence="3">The sequence shown here is derived from an EMBL/GenBank/DDBJ whole genome shotgun (WGS) entry which is preliminary data.</text>
</comment>
<dbReference type="GO" id="GO:0008240">
    <property type="term" value="F:tripeptidyl-peptidase activity"/>
    <property type="evidence" value="ECO:0007669"/>
    <property type="project" value="TreeGrafter"/>
</dbReference>
<accession>A0A4U0Y2D0</accession>
<dbReference type="PROSITE" id="PS51695">
    <property type="entry name" value="SEDOLISIN"/>
    <property type="match status" value="1"/>
</dbReference>
<keyword evidence="4" id="KW-1185">Reference proteome</keyword>
<feature type="domain" description="Peptidase S53" evidence="2">
    <location>
        <begin position="1"/>
        <end position="183"/>
    </location>
</feature>
<dbReference type="GO" id="GO:0004252">
    <property type="term" value="F:serine-type endopeptidase activity"/>
    <property type="evidence" value="ECO:0007669"/>
    <property type="project" value="InterPro"/>
</dbReference>
<name>A0A4U0Y2D0_9PEZI</name>
<evidence type="ECO:0000259" key="2">
    <source>
        <dbReference type="PROSITE" id="PS51695"/>
    </source>
</evidence>
<dbReference type="InterPro" id="IPR050819">
    <property type="entry name" value="Tripeptidyl-peptidase_I"/>
</dbReference>
<dbReference type="GO" id="GO:0006508">
    <property type="term" value="P:proteolysis"/>
    <property type="evidence" value="ECO:0007669"/>
    <property type="project" value="InterPro"/>
</dbReference>
<dbReference type="SUPFAM" id="SSF52743">
    <property type="entry name" value="Subtilisin-like"/>
    <property type="match status" value="1"/>
</dbReference>